<evidence type="ECO:0000313" key="3">
    <source>
        <dbReference type="Proteomes" id="UP000015530"/>
    </source>
</evidence>
<dbReference type="HOGENOM" id="CLU_461507_0_0_1"/>
<dbReference type="SUPFAM" id="SSF53474">
    <property type="entry name" value="alpha/beta-Hydrolases"/>
    <property type="match status" value="1"/>
</dbReference>
<sequence length="591" mass="65337">MSITEASNTSTSDWKTFTTEDGSVNYTNLVGLPVMAFADGTTSEFTVPSVNLEVKCSILELTDTITFTENLKEPLAGDFNEGGTLPNGTTSIPFRQTYPSSGYVSSFLYMTRASKRRFIDDLNQPLTIFYGSKTFEGQAPSMSMTAPNGGAYISLATCTMVPRAFAINLKCSGKVCHVAAARKVPIMLQRSDAILAISMRGHFCGMGSSNHINEASQTDDFLTDGFVSNQSNVYRKTYEVPLAVFEERFQQLINTFCQQQSPNMSIKLDPDDTSRFDNLEVLTTTYKTVSGHEIKTNVLIPKQLLSKPSTTPAPIILRYHGGGFIAASSMFPAFFQPWYFQLAERHSAIIISPNYRLCPEATMEELMSDIEDHFTWVQTELASFVQEKTGGKVAVDTSRILTAGDSAGGYISLMAGLLHPDKIRACTAAYPGIDLKDPHFLEGSKGPTLGVGPLPYSIVEDHMNKIREGTIPAIISDDSRFERGGLMFGLTHHGLTKHLLDTEKRQLFPFDKIDDGARFPRGGVFVWHGQDDTVVPATGSIRLKEKVQKLDPELQFHLALRPGEHGFDHESKIEEPWMAEGLDRVVKSWLQ</sequence>
<dbReference type="Gene3D" id="3.40.50.1820">
    <property type="entry name" value="alpha/beta hydrolase"/>
    <property type="match status" value="1"/>
</dbReference>
<reference evidence="3" key="1">
    <citation type="journal article" date="2013" name="Mol. Plant Microbe Interact.">
        <title>Global aspects of pacC regulation of pathogenicity genes in Colletotrichum gloeosporioides as revealed by transcriptome analysis.</title>
        <authorList>
            <person name="Alkan N."/>
            <person name="Meng X."/>
            <person name="Friedlander G."/>
            <person name="Reuveni E."/>
            <person name="Sukno S."/>
            <person name="Sherman A."/>
            <person name="Thon M."/>
            <person name="Fluhr R."/>
            <person name="Prusky D."/>
        </authorList>
    </citation>
    <scope>NUCLEOTIDE SEQUENCE [LARGE SCALE GENOMIC DNA]</scope>
    <source>
        <strain evidence="3">Cg-14</strain>
    </source>
</reference>
<dbReference type="InterPro" id="IPR029058">
    <property type="entry name" value="AB_hydrolase_fold"/>
</dbReference>
<evidence type="ECO:0000259" key="1">
    <source>
        <dbReference type="Pfam" id="PF07859"/>
    </source>
</evidence>
<dbReference type="GO" id="GO:0016787">
    <property type="term" value="F:hydrolase activity"/>
    <property type="evidence" value="ECO:0007669"/>
    <property type="project" value="InterPro"/>
</dbReference>
<gene>
    <name evidence="2" type="ORF">CGLO_12284</name>
</gene>
<dbReference type="InterPro" id="IPR050466">
    <property type="entry name" value="Carboxylest/Gibb_receptor"/>
</dbReference>
<organism evidence="2 3">
    <name type="scientific">Colletotrichum gloeosporioides (strain Cg-14)</name>
    <name type="common">Anthracnose fungus</name>
    <name type="synonym">Glomerella cingulata</name>
    <dbReference type="NCBI Taxonomy" id="1237896"/>
    <lineage>
        <taxon>Eukaryota</taxon>
        <taxon>Fungi</taxon>
        <taxon>Dikarya</taxon>
        <taxon>Ascomycota</taxon>
        <taxon>Pezizomycotina</taxon>
        <taxon>Sordariomycetes</taxon>
        <taxon>Hypocreomycetidae</taxon>
        <taxon>Glomerellales</taxon>
        <taxon>Glomerellaceae</taxon>
        <taxon>Colletotrichum</taxon>
        <taxon>Colletotrichum gloeosporioides species complex</taxon>
    </lineage>
</organism>
<name>T0K910_COLGC</name>
<dbReference type="EMBL" id="AMYD01002607">
    <property type="protein sequence ID" value="EQB48479.1"/>
    <property type="molecule type" value="Genomic_DNA"/>
</dbReference>
<dbReference type="Pfam" id="PF07859">
    <property type="entry name" value="Abhydrolase_3"/>
    <property type="match status" value="1"/>
</dbReference>
<dbReference type="eggNOG" id="KOG1515">
    <property type="taxonomic scope" value="Eukaryota"/>
</dbReference>
<dbReference type="AlphaFoldDB" id="T0K910"/>
<dbReference type="InterPro" id="IPR013094">
    <property type="entry name" value="AB_hydrolase_3"/>
</dbReference>
<proteinExistence type="predicted"/>
<protein>
    <recommendedName>
        <fullName evidence="1">Alpha/beta hydrolase fold-3 domain-containing protein</fullName>
    </recommendedName>
</protein>
<dbReference type="OrthoDB" id="19653at2759"/>
<dbReference type="Proteomes" id="UP000015530">
    <property type="component" value="Unassembled WGS sequence"/>
</dbReference>
<accession>T0K910</accession>
<feature type="domain" description="Alpha/beta hydrolase fold-3" evidence="1">
    <location>
        <begin position="317"/>
        <end position="436"/>
    </location>
</feature>
<evidence type="ECO:0000313" key="2">
    <source>
        <dbReference type="EMBL" id="EQB48479.1"/>
    </source>
</evidence>
<dbReference type="PANTHER" id="PTHR23024">
    <property type="entry name" value="ARYLACETAMIDE DEACETYLASE"/>
    <property type="match status" value="1"/>
</dbReference>
<dbReference type="STRING" id="1237896.T0K910"/>
<dbReference type="PANTHER" id="PTHR23024:SF339">
    <property type="entry name" value="ALPHA_BETA HYDROLASE FOLD-3 DOMAIN-CONTAINING PROTEIN"/>
    <property type="match status" value="1"/>
</dbReference>
<comment type="caution">
    <text evidence="2">The sequence shown here is derived from an EMBL/GenBank/DDBJ whole genome shotgun (WGS) entry which is preliminary data.</text>
</comment>